<protein>
    <submittedName>
        <fullName evidence="2">Uncharacterized protein</fullName>
    </submittedName>
</protein>
<evidence type="ECO:0000256" key="1">
    <source>
        <dbReference type="SAM" id="Phobius"/>
    </source>
</evidence>
<dbReference type="GeneID" id="303002052"/>
<organism evidence="2 3">
    <name type="scientific">Sphingopyxis terrae subsp. ummariensis</name>
    <dbReference type="NCBI Taxonomy" id="429001"/>
    <lineage>
        <taxon>Bacteria</taxon>
        <taxon>Pseudomonadati</taxon>
        <taxon>Pseudomonadota</taxon>
        <taxon>Alphaproteobacteria</taxon>
        <taxon>Sphingomonadales</taxon>
        <taxon>Sphingomonadaceae</taxon>
        <taxon>Sphingopyxis</taxon>
    </lineage>
</organism>
<dbReference type="EMBL" id="FXWL01000002">
    <property type="protein sequence ID" value="SMQ76997.1"/>
    <property type="molecule type" value="Genomic_DNA"/>
</dbReference>
<proteinExistence type="predicted"/>
<name>A0A1Y6FQN4_9SPHN</name>
<evidence type="ECO:0000313" key="2">
    <source>
        <dbReference type="EMBL" id="SMQ76997.1"/>
    </source>
</evidence>
<feature type="transmembrane region" description="Helical" evidence="1">
    <location>
        <begin position="20"/>
        <end position="42"/>
    </location>
</feature>
<accession>A0A1Y6FQN4</accession>
<gene>
    <name evidence="2" type="ORF">SAMN06295984_2414</name>
</gene>
<keyword evidence="1" id="KW-0812">Transmembrane</keyword>
<keyword evidence="1" id="KW-0472">Membrane</keyword>
<dbReference type="RefSeq" id="WP_086457291.1">
    <property type="nucleotide sequence ID" value="NZ_FXWL01000002.1"/>
</dbReference>
<reference evidence="3" key="1">
    <citation type="submission" date="2017-04" db="EMBL/GenBank/DDBJ databases">
        <authorList>
            <person name="Varghese N."/>
            <person name="Submissions S."/>
        </authorList>
    </citation>
    <scope>NUCLEOTIDE SEQUENCE [LARGE SCALE GENOMIC DNA]</scope>
    <source>
        <strain evidence="3">UI2</strain>
    </source>
</reference>
<sequence>MVAVNRTAYSGPASGGAPALRFLAFCIGGWIALRALMLWSAATPAPPIPVAPPWFPTVLSGAPDQGAIAAASAPVVQRIAHGALPRRPRHAATPAVPELGADLPQLSLALMARLFPAAPPRAAAAEPRTWNLATAHARAAPGRGGAFWMQRQLSGLSASAWVYLRDGDGRSLAGDGQLGGSQAGFRVAHALAGDGALRVYGRATAALRRPEQSELALGLAFAPAPGLPVDVAVERRMAIGHEGRSAFAAMVVGGVSALPLPHDFRLDAYGEAGVVGLRRGDVFADGAISIDREIAAAGPTRVSVGGMAAGAIQPGVARVDVGPRLTLRLPDVGQGSSIALDWRQRVAGGARPESGLALTLASDF</sequence>
<evidence type="ECO:0000313" key="3">
    <source>
        <dbReference type="Proteomes" id="UP000194469"/>
    </source>
</evidence>
<keyword evidence="1" id="KW-1133">Transmembrane helix</keyword>
<dbReference type="Proteomes" id="UP000194469">
    <property type="component" value="Unassembled WGS sequence"/>
</dbReference>
<dbReference type="AlphaFoldDB" id="A0A1Y6FQN4"/>
<keyword evidence="3" id="KW-1185">Reference proteome</keyword>